<dbReference type="EMBL" id="JBDIVE010000010">
    <property type="protein sequence ID" value="MEN3069987.1"/>
    <property type="molecule type" value="Genomic_DNA"/>
</dbReference>
<dbReference type="CDD" id="cd16390">
    <property type="entry name" value="ParB_N_Srx_like"/>
    <property type="match status" value="1"/>
</dbReference>
<dbReference type="Gene3D" id="3.90.1530.10">
    <property type="entry name" value="Conserved hypothetical protein from pyrococcus furiosus pfu- 392566-001, ParB domain"/>
    <property type="match status" value="1"/>
</dbReference>
<protein>
    <submittedName>
        <fullName evidence="2">ParB/Srx family N-terminal domain-containing protein</fullName>
    </submittedName>
</protein>
<gene>
    <name evidence="2" type="ORF">ABDB84_16010</name>
</gene>
<sequence length="354" mass="37446">MQRTPHATAWMAILCLSLGLLTACGGQDDAVTSSASSSASSVAPGPWSTASIGSVILVKLSDLKPTQGGLGYDQIYYKLGRYELVPSKKFDDFCADTGMTGVATSTTSSSLSDASSFSCTLTDTSKRDTTVLPTVVVGPNGSSLYLTDGHHGMSTYYEVADGGPNLVVPVLVKNNFSAYSGSAFWTQMSSNNYLWLKDGNDNTITPDKLPSGLGLKNGLQNDVYRSLVYFTRDVGYSKPSISTDFLEFYWAEWLRANSSFKLASFDLSKLNSSLTDPVADTGYLGAVWNASLLMVAASDPIIAGKTGADLGKLASINAGSAYNKGTFGDLSKAISNSKPGKIAYTLNYKTAHGL</sequence>
<proteinExistence type="predicted"/>
<dbReference type="Gene3D" id="1.10.8.10">
    <property type="entry name" value="DNA helicase RuvA subunit, C-terminal domain"/>
    <property type="match status" value="1"/>
</dbReference>
<feature type="signal peptide" evidence="1">
    <location>
        <begin position="1"/>
        <end position="22"/>
    </location>
</feature>
<keyword evidence="3" id="KW-1185">Reference proteome</keyword>
<comment type="caution">
    <text evidence="2">The sequence shown here is derived from an EMBL/GenBank/DDBJ whole genome shotgun (WGS) entry which is preliminary data.</text>
</comment>
<dbReference type="RefSeq" id="WP_345920762.1">
    <property type="nucleotide sequence ID" value="NZ_JBDIVE010000010.1"/>
</dbReference>
<accession>A0ABU9Z252</accession>
<feature type="chain" id="PRO_5047103659" evidence="1">
    <location>
        <begin position="23"/>
        <end position="354"/>
    </location>
</feature>
<evidence type="ECO:0000256" key="1">
    <source>
        <dbReference type="SAM" id="SignalP"/>
    </source>
</evidence>
<reference evidence="2 3" key="1">
    <citation type="journal article" date="2018" name="Int. J. Syst. Evol. Microbiol.">
        <title>Uliginosibacterium sediminicola sp. nov., isolated from freshwater sediment.</title>
        <authorList>
            <person name="Hwang W.M."/>
            <person name="Kim S.M."/>
            <person name="Kang K."/>
            <person name="Ahn T.Y."/>
        </authorList>
    </citation>
    <scope>NUCLEOTIDE SEQUENCE [LARGE SCALE GENOMIC DNA]</scope>
    <source>
        <strain evidence="2 3">M1-21</strain>
    </source>
</reference>
<dbReference type="InterPro" id="IPR036086">
    <property type="entry name" value="ParB/Sulfiredoxin_sf"/>
</dbReference>
<dbReference type="PROSITE" id="PS51257">
    <property type="entry name" value="PROKAR_LIPOPROTEIN"/>
    <property type="match status" value="1"/>
</dbReference>
<dbReference type="Pfam" id="PF08857">
    <property type="entry name" value="ParBc_2"/>
    <property type="match status" value="1"/>
</dbReference>
<evidence type="ECO:0000313" key="2">
    <source>
        <dbReference type="EMBL" id="MEN3069987.1"/>
    </source>
</evidence>
<name>A0ABU9Z252_9RHOO</name>
<dbReference type="Proteomes" id="UP001410394">
    <property type="component" value="Unassembled WGS sequence"/>
</dbReference>
<evidence type="ECO:0000313" key="3">
    <source>
        <dbReference type="Proteomes" id="UP001410394"/>
    </source>
</evidence>
<dbReference type="InterPro" id="IPR014956">
    <property type="entry name" value="ParBc_2"/>
</dbReference>
<organism evidence="2 3">
    <name type="scientific">Uliginosibacterium sediminicola</name>
    <dbReference type="NCBI Taxonomy" id="2024550"/>
    <lineage>
        <taxon>Bacteria</taxon>
        <taxon>Pseudomonadati</taxon>
        <taxon>Pseudomonadota</taxon>
        <taxon>Betaproteobacteria</taxon>
        <taxon>Rhodocyclales</taxon>
        <taxon>Zoogloeaceae</taxon>
        <taxon>Uliginosibacterium</taxon>
    </lineage>
</organism>
<dbReference type="SUPFAM" id="SSF110849">
    <property type="entry name" value="ParB/Sulfiredoxin"/>
    <property type="match status" value="1"/>
</dbReference>
<keyword evidence="1" id="KW-0732">Signal</keyword>